<reference evidence="2 3" key="1">
    <citation type="submission" date="2015-09" db="EMBL/GenBank/DDBJ databases">
        <title>Draft genome of the parasitic nematode Teladorsagia circumcincta isolate WARC Sus (inbred).</title>
        <authorList>
            <person name="Mitreva M."/>
        </authorList>
    </citation>
    <scope>NUCLEOTIDE SEQUENCE [LARGE SCALE GENOMIC DNA]</scope>
    <source>
        <strain evidence="2 3">S</strain>
    </source>
</reference>
<proteinExistence type="predicted"/>
<protein>
    <submittedName>
        <fullName evidence="2">Uncharacterized protein</fullName>
    </submittedName>
</protein>
<evidence type="ECO:0000313" key="2">
    <source>
        <dbReference type="EMBL" id="PIO73963.1"/>
    </source>
</evidence>
<sequence>MPYSATPSPTQSPTRQRLLSISVNWASSSSGGRRFSTLDSIMERRTSSDSMEERKSVDEIDTSNAEMNGLSSEVDLQQSDVSSKEVVESESCAMCVDECSCTKKSSNEEETQPEQRIVCPYEPFLRSE</sequence>
<name>A0A2G9UUX7_TELCI</name>
<feature type="region of interest" description="Disordered" evidence="1">
    <location>
        <begin position="41"/>
        <end position="64"/>
    </location>
</feature>
<keyword evidence="3" id="KW-1185">Reference proteome</keyword>
<gene>
    <name evidence="2" type="ORF">TELCIR_04034</name>
</gene>
<dbReference type="EMBL" id="KZ345355">
    <property type="protein sequence ID" value="PIO73963.1"/>
    <property type="molecule type" value="Genomic_DNA"/>
</dbReference>
<feature type="compositionally biased region" description="Basic and acidic residues" evidence="1">
    <location>
        <begin position="41"/>
        <end position="58"/>
    </location>
</feature>
<organism evidence="2 3">
    <name type="scientific">Teladorsagia circumcincta</name>
    <name type="common">Brown stomach worm</name>
    <name type="synonym">Ostertagia circumcincta</name>
    <dbReference type="NCBI Taxonomy" id="45464"/>
    <lineage>
        <taxon>Eukaryota</taxon>
        <taxon>Metazoa</taxon>
        <taxon>Ecdysozoa</taxon>
        <taxon>Nematoda</taxon>
        <taxon>Chromadorea</taxon>
        <taxon>Rhabditida</taxon>
        <taxon>Rhabditina</taxon>
        <taxon>Rhabditomorpha</taxon>
        <taxon>Strongyloidea</taxon>
        <taxon>Trichostrongylidae</taxon>
        <taxon>Teladorsagia</taxon>
    </lineage>
</organism>
<accession>A0A2G9UUX7</accession>
<dbReference type="OrthoDB" id="10036177at2759"/>
<dbReference type="Proteomes" id="UP000230423">
    <property type="component" value="Unassembled WGS sequence"/>
</dbReference>
<evidence type="ECO:0000313" key="3">
    <source>
        <dbReference type="Proteomes" id="UP000230423"/>
    </source>
</evidence>
<dbReference type="AlphaFoldDB" id="A0A2G9UUX7"/>
<evidence type="ECO:0000256" key="1">
    <source>
        <dbReference type="SAM" id="MobiDB-lite"/>
    </source>
</evidence>